<dbReference type="Proteomes" id="UP000187344">
    <property type="component" value="Unassembled WGS sequence"/>
</dbReference>
<dbReference type="EMBL" id="LXYT01000001">
    <property type="protein sequence ID" value="OLY44077.1"/>
    <property type="molecule type" value="Genomic_DNA"/>
</dbReference>
<evidence type="ECO:0000313" key="2">
    <source>
        <dbReference type="Proteomes" id="UP000187344"/>
    </source>
</evidence>
<reference evidence="1 2" key="1">
    <citation type="submission" date="2016-12" db="EMBL/GenBank/DDBJ databases">
        <title>Comparative genomics of Bartonella apis.</title>
        <authorList>
            <person name="Engel P."/>
        </authorList>
    </citation>
    <scope>NUCLEOTIDE SEQUENCE [LARGE SCALE GENOMIC DNA]</scope>
    <source>
        <strain evidence="1 2">PEB0149</strain>
    </source>
</reference>
<organism evidence="1 2">
    <name type="scientific">Bartonella apis</name>
    <dbReference type="NCBI Taxonomy" id="1686310"/>
    <lineage>
        <taxon>Bacteria</taxon>
        <taxon>Pseudomonadati</taxon>
        <taxon>Pseudomonadota</taxon>
        <taxon>Alphaproteobacteria</taxon>
        <taxon>Hyphomicrobiales</taxon>
        <taxon>Bartonellaceae</taxon>
        <taxon>Bartonella</taxon>
    </lineage>
</organism>
<accession>A0A1R0FAS0</accession>
<evidence type="ECO:0000313" key="1">
    <source>
        <dbReference type="EMBL" id="OLY44077.1"/>
    </source>
</evidence>
<comment type="caution">
    <text evidence="1">The sequence shown here is derived from an EMBL/GenBank/DDBJ whole genome shotgun (WGS) entry which is preliminary data.</text>
</comment>
<proteinExistence type="predicted"/>
<sequence>METPCVGRIFDKIFDFLKSKIISILDREKIKEISLLKHLLSEVIRSM</sequence>
<gene>
    <name evidence="1" type="ORF">PEB0149_015300</name>
</gene>
<name>A0A1R0FAS0_9HYPH</name>
<protein>
    <submittedName>
        <fullName evidence="1">Uncharacterized protein</fullName>
    </submittedName>
</protein>
<dbReference type="AlphaFoldDB" id="A0A1R0FAS0"/>
<keyword evidence="2" id="KW-1185">Reference proteome</keyword>